<dbReference type="PANTHER" id="PTHR43493:SF5">
    <property type="entry name" value="DNA GYRASE SUBUNIT A, CHLOROPLASTIC_MITOCHONDRIAL"/>
    <property type="match status" value="1"/>
</dbReference>
<dbReference type="InterPro" id="IPR006691">
    <property type="entry name" value="GyrA/parC_rep"/>
</dbReference>
<dbReference type="GO" id="GO:0005524">
    <property type="term" value="F:ATP binding"/>
    <property type="evidence" value="ECO:0007669"/>
    <property type="project" value="InterPro"/>
</dbReference>
<sequence>MSENKERIVDIDVGKEMRESFLEYSYSVIYSRALPDARDGLKPVQRRIIYQMGEMGLRPDRGHVKSARVTGEVMGKLHPHGDGAIYDALVRMSQPFTLRIPLIDGHGNFGSLDDGPAAARYTEARLAPAALLLNESLDEDTVDFEPNYDAQLTEPSVLPAAFPNLLVNGASGIAVGMATNMAPHNLKEVIAALVHLISNPNASTAELMEHIPGPDLPTGAVALVAESLREAYETGRGSFRMRARVSVESVGPRRTGLVVTELPYLVGPERVIDRIRDAVSAKKLEGIHNVVDLTDRDNGLRLVIELKTGFNPDSVMEALYRLTPLEEAFNVNNVALVNGRPQQLSLKQLLEVYLLHRLEVVRRRSESRLSRRRSRLHLLEGLQVAVLNIDEVIEVIRTSDTAELARTRLMQVFDLSELQADHILELRLRRLTRFSVIELETEADQLRKEISELQSLLESESLMKTTIRRELEEVSEKYGSPRRTQLIDSAGMVVSKKPVVVQELIDEPTFVCVTPTGKLYRTSNLPVDRQTLDARIIETTTRSDLALITSDGVAHSVHVADLPSISAAVTPDLPEPESLIGTKSSRVVGVIPWRSNMTFAIGTSGGVVKRFTGPLPEKQEVPVISLKEFDEVIGVCESTDGGEIAFVSSTGNLLIFNADTVRPQGLPASGMAGMNISEGRAIYFGNAIDDGVLVTAANSAMALGGTDAGSAKVTRLVAYPRKGRAAMGIRAHRFLKGEDQLYFATIAKSPARLFDLDEKRIQGPQTDDRRDGSGTPISTYLGGAL</sequence>
<evidence type="ECO:0000256" key="4">
    <source>
        <dbReference type="ARBA" id="ARBA00023029"/>
    </source>
</evidence>
<dbReference type="InterPro" id="IPR013760">
    <property type="entry name" value="Topo_IIA-like_dom_sf"/>
</dbReference>
<evidence type="ECO:0000313" key="11">
    <source>
        <dbReference type="EMBL" id="QKJ25226.1"/>
    </source>
</evidence>
<evidence type="ECO:0000256" key="2">
    <source>
        <dbReference type="ARBA" id="ARBA00008263"/>
    </source>
</evidence>
<dbReference type="SMART" id="SM00434">
    <property type="entry name" value="TOP4c"/>
    <property type="match status" value="1"/>
</dbReference>
<dbReference type="FunFam" id="3.30.1360.40:FF:000002">
    <property type="entry name" value="DNA gyrase subunit A"/>
    <property type="match status" value="1"/>
</dbReference>
<evidence type="ECO:0000256" key="7">
    <source>
        <dbReference type="PROSITE-ProRule" id="PRU01384"/>
    </source>
</evidence>
<comment type="catalytic activity">
    <reaction evidence="1 7">
        <text>ATP-dependent breakage, passage and rejoining of double-stranded DNA.</text>
        <dbReference type="EC" id="5.6.2.2"/>
    </reaction>
</comment>
<dbReference type="SUPFAM" id="SSF101904">
    <property type="entry name" value="GyrA/ParC C-terminal domain-like"/>
    <property type="match status" value="1"/>
</dbReference>
<dbReference type="InterPro" id="IPR013758">
    <property type="entry name" value="Topo_IIA_A/C_ab"/>
</dbReference>
<evidence type="ECO:0000256" key="1">
    <source>
        <dbReference type="ARBA" id="ARBA00000185"/>
    </source>
</evidence>
<evidence type="ECO:0000256" key="9">
    <source>
        <dbReference type="SAM" id="MobiDB-lite"/>
    </source>
</evidence>
<dbReference type="PROSITE" id="PS52040">
    <property type="entry name" value="TOPO_IIA"/>
    <property type="match status" value="1"/>
</dbReference>
<keyword evidence="5 7" id="KW-0238">DNA-binding</keyword>
<dbReference type="AlphaFoldDB" id="A0A7D4PQK2"/>
<dbReference type="SUPFAM" id="SSF56719">
    <property type="entry name" value="Type II DNA topoisomerase"/>
    <property type="match status" value="1"/>
</dbReference>
<feature type="active site" description="O-(5'-phospho-DNA)-tyrosine intermediate" evidence="7">
    <location>
        <position position="121"/>
    </location>
</feature>
<dbReference type="GO" id="GO:0009330">
    <property type="term" value="C:DNA topoisomerase type II (double strand cut, ATP-hydrolyzing) complex"/>
    <property type="evidence" value="ECO:0007669"/>
    <property type="project" value="TreeGrafter"/>
</dbReference>
<accession>A0A7D4PQK2</accession>
<gene>
    <name evidence="11" type="ORF">HRU87_03310</name>
</gene>
<dbReference type="KEGG" id="aqg:HRU87_03310"/>
<keyword evidence="12" id="KW-1185">Reference proteome</keyword>
<protein>
    <recommendedName>
        <fullName evidence="3">DNA topoisomerase (ATP-hydrolyzing)</fullName>
        <ecNumber evidence="3">5.6.2.2</ecNumber>
    </recommendedName>
</protein>
<dbReference type="InterPro" id="IPR035516">
    <property type="entry name" value="Gyrase/topoIV_suA_C"/>
</dbReference>
<dbReference type="Gene3D" id="1.10.268.10">
    <property type="entry name" value="Topoisomerase, domain 3"/>
    <property type="match status" value="1"/>
</dbReference>
<evidence type="ECO:0000256" key="3">
    <source>
        <dbReference type="ARBA" id="ARBA00012895"/>
    </source>
</evidence>
<feature type="coiled-coil region" evidence="8">
    <location>
        <begin position="436"/>
        <end position="463"/>
    </location>
</feature>
<feature type="region of interest" description="Disordered" evidence="9">
    <location>
        <begin position="758"/>
        <end position="785"/>
    </location>
</feature>
<dbReference type="InterPro" id="IPR013757">
    <property type="entry name" value="Topo_IIA_A_a_sf"/>
</dbReference>
<dbReference type="InterPro" id="IPR050220">
    <property type="entry name" value="Type_II_DNA_Topoisomerases"/>
</dbReference>
<evidence type="ECO:0000259" key="10">
    <source>
        <dbReference type="PROSITE" id="PS52040"/>
    </source>
</evidence>
<organism evidence="11 12">
    <name type="scientific">Aquiluna borgnonia</name>
    <dbReference type="NCBI Taxonomy" id="2499157"/>
    <lineage>
        <taxon>Bacteria</taxon>
        <taxon>Bacillati</taxon>
        <taxon>Actinomycetota</taxon>
        <taxon>Actinomycetes</taxon>
        <taxon>Micrococcales</taxon>
        <taxon>Microbacteriaceae</taxon>
        <taxon>Luna cluster</taxon>
        <taxon>Luna-1 subcluster</taxon>
        <taxon>Aquiluna</taxon>
    </lineage>
</organism>
<dbReference type="EC" id="5.6.2.2" evidence="3"/>
<keyword evidence="8" id="KW-0175">Coiled coil</keyword>
<dbReference type="Gene3D" id="3.90.199.10">
    <property type="entry name" value="Topoisomerase II, domain 5"/>
    <property type="match status" value="1"/>
</dbReference>
<evidence type="ECO:0000256" key="6">
    <source>
        <dbReference type="ARBA" id="ARBA00023235"/>
    </source>
</evidence>
<keyword evidence="6 7" id="KW-0413">Isomerase</keyword>
<evidence type="ECO:0000256" key="5">
    <source>
        <dbReference type="ARBA" id="ARBA00023125"/>
    </source>
</evidence>
<reference evidence="11 12" key="1">
    <citation type="submission" date="2020-05" db="EMBL/GenBank/DDBJ databases">
        <title>Aquirufa sp. strain 15G-AUS-rot a new Aquirufa species.</title>
        <authorList>
            <person name="Pitt A."/>
            <person name="Hahn M.W."/>
        </authorList>
    </citation>
    <scope>NUCLEOTIDE SEQUENCE [LARGE SCALE GENOMIC DNA]</scope>
    <source>
        <strain evidence="11 12">15G-AUS-rot</strain>
    </source>
</reference>
<dbReference type="InterPro" id="IPR002205">
    <property type="entry name" value="Topo_IIA_dom_A"/>
</dbReference>
<comment type="similarity">
    <text evidence="2">Belongs to the type II topoisomerase GyrA/ParC subunit family.</text>
</comment>
<dbReference type="RefSeq" id="WP_173493523.1">
    <property type="nucleotide sequence ID" value="NZ_CP054056.1"/>
</dbReference>
<dbReference type="NCBIfam" id="NF004044">
    <property type="entry name" value="PRK05561.1"/>
    <property type="match status" value="1"/>
</dbReference>
<dbReference type="Pfam" id="PF03989">
    <property type="entry name" value="DNA_gyraseA_C"/>
    <property type="match status" value="2"/>
</dbReference>
<dbReference type="Gene3D" id="2.120.10.90">
    <property type="entry name" value="DNA gyrase/topoisomerase IV, subunit A, C-terminal"/>
    <property type="match status" value="1"/>
</dbReference>
<dbReference type="EMBL" id="CP054056">
    <property type="protein sequence ID" value="QKJ25226.1"/>
    <property type="molecule type" value="Genomic_DNA"/>
</dbReference>
<evidence type="ECO:0000313" key="12">
    <source>
        <dbReference type="Proteomes" id="UP000501003"/>
    </source>
</evidence>
<dbReference type="Gene3D" id="3.30.1360.40">
    <property type="match status" value="1"/>
</dbReference>
<feature type="domain" description="Topo IIA-type catalytic" evidence="10">
    <location>
        <begin position="34"/>
        <end position="504"/>
    </location>
</feature>
<feature type="compositionally biased region" description="Basic and acidic residues" evidence="9">
    <location>
        <begin position="758"/>
        <end position="772"/>
    </location>
</feature>
<keyword evidence="4 7" id="KW-0799">Topoisomerase</keyword>
<dbReference type="GO" id="GO:0003677">
    <property type="term" value="F:DNA binding"/>
    <property type="evidence" value="ECO:0007669"/>
    <property type="project" value="UniProtKB-UniRule"/>
</dbReference>
<evidence type="ECO:0000256" key="8">
    <source>
        <dbReference type="SAM" id="Coils"/>
    </source>
</evidence>
<dbReference type="GO" id="GO:0034335">
    <property type="term" value="F:DNA negative supercoiling activity"/>
    <property type="evidence" value="ECO:0007669"/>
    <property type="project" value="UniProtKB-ARBA"/>
</dbReference>
<dbReference type="GO" id="GO:0005737">
    <property type="term" value="C:cytoplasm"/>
    <property type="evidence" value="ECO:0007669"/>
    <property type="project" value="TreeGrafter"/>
</dbReference>
<dbReference type="FunFam" id="1.10.268.10:FF:000001">
    <property type="entry name" value="DNA gyrase subunit A"/>
    <property type="match status" value="1"/>
</dbReference>
<dbReference type="Proteomes" id="UP000501003">
    <property type="component" value="Chromosome"/>
</dbReference>
<dbReference type="Pfam" id="PF00521">
    <property type="entry name" value="DNA_topoisoIV"/>
    <property type="match status" value="1"/>
</dbReference>
<name>A0A7D4PQK2_9MICO</name>
<dbReference type="GO" id="GO:0006265">
    <property type="term" value="P:DNA topological change"/>
    <property type="evidence" value="ECO:0007669"/>
    <property type="project" value="UniProtKB-UniRule"/>
</dbReference>
<proteinExistence type="inferred from homology"/>
<dbReference type="CDD" id="cd00187">
    <property type="entry name" value="TOP4c"/>
    <property type="match status" value="1"/>
</dbReference>
<dbReference type="PANTHER" id="PTHR43493">
    <property type="entry name" value="DNA GYRASE/TOPOISOMERASE SUBUNIT A"/>
    <property type="match status" value="1"/>
</dbReference>